<name>A0A553I4S5_9PEZI</name>
<comment type="caution">
    <text evidence="4">The sequence shown here is derived from an EMBL/GenBank/DDBJ whole genome shotgun (WGS) entry which is preliminary data.</text>
</comment>
<reference evidence="5" key="1">
    <citation type="submission" date="2019-06" db="EMBL/GenBank/DDBJ databases">
        <title>Draft genome sequence of the griseofulvin-producing fungus Xylaria cubensis strain G536.</title>
        <authorList>
            <person name="Mead M.E."/>
            <person name="Raja H.A."/>
            <person name="Steenwyk J.L."/>
            <person name="Knowles S.L."/>
            <person name="Oberlies N.H."/>
            <person name="Rokas A."/>
        </authorList>
    </citation>
    <scope>NUCLEOTIDE SEQUENCE [LARGE SCALE GENOMIC DNA]</scope>
    <source>
        <strain evidence="5">G536</strain>
    </source>
</reference>
<keyword evidence="1" id="KW-0862">Zinc</keyword>
<accession>A0A553I4S5</accession>
<dbReference type="SMART" id="SM00343">
    <property type="entry name" value="ZnF_C2HC"/>
    <property type="match status" value="4"/>
</dbReference>
<dbReference type="Proteomes" id="UP000319160">
    <property type="component" value="Unassembled WGS sequence"/>
</dbReference>
<feature type="compositionally biased region" description="Polar residues" evidence="2">
    <location>
        <begin position="156"/>
        <end position="171"/>
    </location>
</feature>
<evidence type="ECO:0000313" key="4">
    <source>
        <dbReference type="EMBL" id="TRX95202.1"/>
    </source>
</evidence>
<organism evidence="4 5">
    <name type="scientific">Xylaria flabelliformis</name>
    <dbReference type="NCBI Taxonomy" id="2512241"/>
    <lineage>
        <taxon>Eukaryota</taxon>
        <taxon>Fungi</taxon>
        <taxon>Dikarya</taxon>
        <taxon>Ascomycota</taxon>
        <taxon>Pezizomycotina</taxon>
        <taxon>Sordariomycetes</taxon>
        <taxon>Xylariomycetidae</taxon>
        <taxon>Xylariales</taxon>
        <taxon>Xylariaceae</taxon>
        <taxon>Xylaria</taxon>
    </lineage>
</organism>
<keyword evidence="1" id="KW-0863">Zinc-finger</keyword>
<feature type="region of interest" description="Disordered" evidence="2">
    <location>
        <begin position="1"/>
        <end position="171"/>
    </location>
</feature>
<feature type="domain" description="CCHC-type" evidence="3">
    <location>
        <begin position="473"/>
        <end position="486"/>
    </location>
</feature>
<feature type="region of interest" description="Disordered" evidence="2">
    <location>
        <begin position="196"/>
        <end position="223"/>
    </location>
</feature>
<proteinExistence type="predicted"/>
<dbReference type="GO" id="GO:0003676">
    <property type="term" value="F:nucleic acid binding"/>
    <property type="evidence" value="ECO:0007669"/>
    <property type="project" value="InterPro"/>
</dbReference>
<evidence type="ECO:0000256" key="1">
    <source>
        <dbReference type="PROSITE-ProRule" id="PRU00047"/>
    </source>
</evidence>
<feature type="compositionally biased region" description="Polar residues" evidence="2">
    <location>
        <begin position="15"/>
        <end position="26"/>
    </location>
</feature>
<dbReference type="AlphaFoldDB" id="A0A553I4S5"/>
<dbReference type="SUPFAM" id="SSF57756">
    <property type="entry name" value="Retrovirus zinc finger-like domains"/>
    <property type="match status" value="1"/>
</dbReference>
<gene>
    <name evidence="4" type="ORF">FHL15_003894</name>
</gene>
<keyword evidence="5" id="KW-1185">Reference proteome</keyword>
<dbReference type="EMBL" id="VFLP01000017">
    <property type="protein sequence ID" value="TRX95202.1"/>
    <property type="molecule type" value="Genomic_DNA"/>
</dbReference>
<feature type="compositionally biased region" description="Polar residues" evidence="2">
    <location>
        <begin position="63"/>
        <end position="74"/>
    </location>
</feature>
<dbReference type="GO" id="GO:0008270">
    <property type="term" value="F:zinc ion binding"/>
    <property type="evidence" value="ECO:0007669"/>
    <property type="project" value="UniProtKB-KW"/>
</dbReference>
<sequence>MEQFQDHKEAHISQRPASSPTDNPNPQKRARGYGEELKGLSSSDDEGGPREDSIPTFKRRKVGQNTGTDSSIGSDTEGLDDGEIIESPLPSHVTQPTNTETLLQVELQPQTLTPLNAPASASSEDGEICESLGVEESSEQTNDITEQGEYRKTQEPENTTPAVSQQTSLPGWNQGIQLGTRTAFGSKPASSFFEISPATVETTEETEEQPKKEKKRVRSRDPVSSFEASNATWNFPLDASEIIVPTNVSEEDDFWVALLKKWIAHLVKVNIETVDRLTYKVVRSGWALYFTRRMGFLQGTKKHISASRIVAQNFMASLSRDSIDAMISDARQEHPTDQPDDIIVADSLPPSHDEEFRLQAKYFPGADDPSLRCLSCSGVGHTTQNCPELGCQFCESKSHSSFGCPTRRRCDKCRQIGHIAEACQEKLRLATEELEGCAFCGADHQDQDCFEIWKSFKPSELHIKKVKSIPTFCYVCGGEGHYGPECSLSDKRDKTTEHATWSKAVRDLYVNPESEDVAIAWADVDPSQLTRGEFHVPGRATRKTHTYFVSSDESEEDLIHAPIKKPQARGEIKIASNIGAVNGNSRRRGPPPLPPGPPPPLIETRKPFQSAPPGTLPPRPQSFGQSRPFGRGRGGSRGRGRGRGRGRA</sequence>
<feature type="compositionally biased region" description="Basic residues" evidence="2">
    <location>
        <begin position="634"/>
        <end position="648"/>
    </location>
</feature>
<protein>
    <recommendedName>
        <fullName evidence="3">CCHC-type domain-containing protein</fullName>
    </recommendedName>
</protein>
<feature type="region of interest" description="Disordered" evidence="2">
    <location>
        <begin position="576"/>
        <end position="648"/>
    </location>
</feature>
<keyword evidence="1" id="KW-0479">Metal-binding</keyword>
<dbReference type="PROSITE" id="PS50158">
    <property type="entry name" value="ZF_CCHC"/>
    <property type="match status" value="1"/>
</dbReference>
<dbReference type="OrthoDB" id="7608935at2759"/>
<evidence type="ECO:0000256" key="2">
    <source>
        <dbReference type="SAM" id="MobiDB-lite"/>
    </source>
</evidence>
<feature type="compositionally biased region" description="Basic and acidic residues" evidence="2">
    <location>
        <begin position="1"/>
        <end position="12"/>
    </location>
</feature>
<feature type="compositionally biased region" description="Pro residues" evidence="2">
    <location>
        <begin position="590"/>
        <end position="601"/>
    </location>
</feature>
<dbReference type="Gene3D" id="4.10.60.10">
    <property type="entry name" value="Zinc finger, CCHC-type"/>
    <property type="match status" value="1"/>
</dbReference>
<dbReference type="STRING" id="2512241.A0A553I4S5"/>
<dbReference type="InterPro" id="IPR001878">
    <property type="entry name" value="Znf_CCHC"/>
</dbReference>
<evidence type="ECO:0000313" key="5">
    <source>
        <dbReference type="Proteomes" id="UP000319160"/>
    </source>
</evidence>
<evidence type="ECO:0000259" key="3">
    <source>
        <dbReference type="PROSITE" id="PS50158"/>
    </source>
</evidence>
<feature type="compositionally biased region" description="Polar residues" evidence="2">
    <location>
        <begin position="92"/>
        <end position="123"/>
    </location>
</feature>
<dbReference type="InterPro" id="IPR036875">
    <property type="entry name" value="Znf_CCHC_sf"/>
</dbReference>